<keyword evidence="10 16" id="KW-0496">Mitochondrion</keyword>
<evidence type="ECO:0000256" key="10">
    <source>
        <dbReference type="ARBA" id="ARBA00023128"/>
    </source>
</evidence>
<dbReference type="GO" id="GO:0008409">
    <property type="term" value="F:5'-3' exonuclease activity"/>
    <property type="evidence" value="ECO:0007669"/>
    <property type="project" value="UniProtKB-UniRule"/>
</dbReference>
<comment type="subcellular location">
    <subcellularLocation>
        <location evidence="16">Nucleus</location>
        <location evidence="16">Nucleolus</location>
    </subcellularLocation>
    <subcellularLocation>
        <location evidence="16">Nucleus</location>
        <location evidence="16">Nucleoplasm</location>
    </subcellularLocation>
    <subcellularLocation>
        <location evidence="16">Mitochondrion</location>
    </subcellularLocation>
    <text evidence="16">Resides mostly in the nucleoli and relocalizes to the nucleoplasm upon DNA damage.</text>
</comment>
<keyword evidence="8 16" id="KW-0269">Exonuclease</keyword>
<dbReference type="InterPro" id="IPR023426">
    <property type="entry name" value="Flap_endonuc"/>
</dbReference>
<dbReference type="InterPro" id="IPR029060">
    <property type="entry name" value="PIN-like_dom_sf"/>
</dbReference>
<evidence type="ECO:0000259" key="19">
    <source>
        <dbReference type="SMART" id="SM00485"/>
    </source>
</evidence>
<evidence type="ECO:0000313" key="21">
    <source>
        <dbReference type="Proteomes" id="UP000553632"/>
    </source>
</evidence>
<dbReference type="AlphaFoldDB" id="A0A7J6NQF2"/>
<dbReference type="GO" id="GO:0017108">
    <property type="term" value="F:5'-flap endonuclease activity"/>
    <property type="evidence" value="ECO:0007669"/>
    <property type="project" value="UniProtKB-UniRule"/>
</dbReference>
<keyword evidence="11 16" id="KW-0234">DNA repair</keyword>
<feature type="compositionally biased region" description="Basic and acidic residues" evidence="17">
    <location>
        <begin position="337"/>
        <end position="348"/>
    </location>
</feature>
<dbReference type="CDD" id="cd09867">
    <property type="entry name" value="PIN_FEN1"/>
    <property type="match status" value="1"/>
</dbReference>
<name>A0A7J6NQF2_PEROL</name>
<proteinExistence type="inferred from homology"/>
<keyword evidence="7 16" id="KW-0378">Hydrolase</keyword>
<dbReference type="Gene3D" id="3.40.50.1010">
    <property type="entry name" value="5'-nuclease"/>
    <property type="match status" value="1"/>
</dbReference>
<comment type="subunit">
    <text evidence="15">Interacts with PCNA1 and PCNA2. Three molecules of FEN1 bind to one PCNA trimer with each molecule binding to one PCNA monomer. PCNA stimulates the nuclease activity without altering cleavage specificity.</text>
</comment>
<dbReference type="InterPro" id="IPR036279">
    <property type="entry name" value="5-3_exonuclease_C_sf"/>
</dbReference>
<dbReference type="PROSITE" id="PS00841">
    <property type="entry name" value="XPG_1"/>
    <property type="match status" value="1"/>
</dbReference>
<feature type="region of interest" description="Disordered" evidence="17">
    <location>
        <begin position="337"/>
        <end position="373"/>
    </location>
</feature>
<evidence type="ECO:0000256" key="16">
    <source>
        <dbReference type="HAMAP-Rule" id="MF_03140"/>
    </source>
</evidence>
<evidence type="ECO:0000256" key="3">
    <source>
        <dbReference type="ARBA" id="ARBA00022722"/>
    </source>
</evidence>
<gene>
    <name evidence="20" type="primary">FEN1_4</name>
    <name evidence="20" type="ORF">FOZ63_027636</name>
</gene>
<evidence type="ECO:0000256" key="5">
    <source>
        <dbReference type="ARBA" id="ARBA00022759"/>
    </source>
</evidence>
<dbReference type="InterPro" id="IPR006085">
    <property type="entry name" value="XPG_DNA_repair_N"/>
</dbReference>
<dbReference type="SMART" id="SM00279">
    <property type="entry name" value="HhH2"/>
    <property type="match status" value="1"/>
</dbReference>
<dbReference type="Pfam" id="PF00867">
    <property type="entry name" value="XPG_I"/>
    <property type="match status" value="1"/>
</dbReference>
<dbReference type="OMA" id="IQEVHID"/>
<dbReference type="InterPro" id="IPR008918">
    <property type="entry name" value="HhH2"/>
</dbReference>
<evidence type="ECO:0000256" key="12">
    <source>
        <dbReference type="ARBA" id="ARBA00023242"/>
    </source>
</evidence>
<dbReference type="GO" id="GO:0000287">
    <property type="term" value="F:magnesium ion binding"/>
    <property type="evidence" value="ECO:0007669"/>
    <property type="project" value="UniProtKB-UniRule"/>
</dbReference>
<dbReference type="SMART" id="SM00485">
    <property type="entry name" value="XPGN"/>
    <property type="match status" value="1"/>
</dbReference>
<evidence type="ECO:0000256" key="9">
    <source>
        <dbReference type="ARBA" id="ARBA00022842"/>
    </source>
</evidence>
<keyword evidence="4 16" id="KW-0479">Metal-binding</keyword>
<dbReference type="GO" id="GO:0005730">
    <property type="term" value="C:nucleolus"/>
    <property type="evidence" value="ECO:0007669"/>
    <property type="project" value="UniProtKB-SubCell"/>
</dbReference>
<comment type="caution">
    <text evidence="20">The sequence shown here is derived from an EMBL/GenBank/DDBJ whole genome shotgun (WGS) entry which is preliminary data.</text>
</comment>
<keyword evidence="6 16" id="KW-0227">DNA damage</keyword>
<keyword evidence="5 16" id="KW-0255">Endonuclease</keyword>
<accession>A0A7J6NQF2</accession>
<dbReference type="InterPro" id="IPR006084">
    <property type="entry name" value="XPG/Rad2"/>
</dbReference>
<dbReference type="SUPFAM" id="SSF88723">
    <property type="entry name" value="PIN domain-like"/>
    <property type="match status" value="1"/>
</dbReference>
<dbReference type="EMBL" id="JABANO010040298">
    <property type="protein sequence ID" value="KAF4685820.1"/>
    <property type="molecule type" value="Genomic_DNA"/>
</dbReference>
<dbReference type="GO" id="GO:0005739">
    <property type="term" value="C:mitochondrion"/>
    <property type="evidence" value="ECO:0007669"/>
    <property type="project" value="UniProtKB-SubCell"/>
</dbReference>
<evidence type="ECO:0000256" key="17">
    <source>
        <dbReference type="SAM" id="MobiDB-lite"/>
    </source>
</evidence>
<evidence type="ECO:0000256" key="6">
    <source>
        <dbReference type="ARBA" id="ARBA00022763"/>
    </source>
</evidence>
<dbReference type="GO" id="GO:0043137">
    <property type="term" value="P:DNA replication, removal of RNA primer"/>
    <property type="evidence" value="ECO:0007669"/>
    <property type="project" value="UniProtKB-UniRule"/>
</dbReference>
<dbReference type="GO" id="GO:0005654">
    <property type="term" value="C:nucleoplasm"/>
    <property type="evidence" value="ECO:0007669"/>
    <property type="project" value="UniProtKB-SubCell"/>
</dbReference>
<comment type="similarity">
    <text evidence="14 16">Belongs to the XPG/RAD2 endonuclease family. FEN1 subfamily.</text>
</comment>
<dbReference type="InterPro" id="IPR006086">
    <property type="entry name" value="XPG-I_dom"/>
</dbReference>
<dbReference type="Proteomes" id="UP000553632">
    <property type="component" value="Unassembled WGS sequence"/>
</dbReference>
<evidence type="ECO:0000256" key="8">
    <source>
        <dbReference type="ARBA" id="ARBA00022839"/>
    </source>
</evidence>
<dbReference type="GO" id="GO:0006284">
    <property type="term" value="P:base-excision repair"/>
    <property type="evidence" value="ECO:0007669"/>
    <property type="project" value="UniProtKB-UniRule"/>
</dbReference>
<sequence>MAPLSAAFLIAVRLGGDNQHVNLTNAAGDVTSHISGFVTRTLRMMEAGIKPVYVFDGKPPSLKTGELEKRREIKKKAEEDLKEAIEKGDDEGIRKAAHRSTRVTPKMNADVKKLLTMMGCCIVEAPEEAEASCAALVKYGKCYGAVTDDMDVLTFGSPVQIKNLFNTLGSGQQHSAGKSTKPVYEMSLSVVLEQLDVTMDQFVDFCIMCGCDYLDTIRGIGPNNAFKLIVEHKNIEGVLEHIDKSKFTVPDSWINGDYKKVREYFLEAPVVERENVELKWPTPDYDGLKKFLVDENQFSEDRVDKYISRLRKCKQAKTQMRLDTFFKTSKPAIKKEDKFDPFKKETKKNGVSTGGRKRASASTGGAKAKKVKK</sequence>
<organism evidence="20 21">
    <name type="scientific">Perkinsus olseni</name>
    <name type="common">Perkinsus atlanticus</name>
    <dbReference type="NCBI Taxonomy" id="32597"/>
    <lineage>
        <taxon>Eukaryota</taxon>
        <taxon>Sar</taxon>
        <taxon>Alveolata</taxon>
        <taxon>Perkinsozoa</taxon>
        <taxon>Perkinsea</taxon>
        <taxon>Perkinsida</taxon>
        <taxon>Perkinsidae</taxon>
        <taxon>Perkinsus</taxon>
    </lineage>
</organism>
<evidence type="ECO:0000256" key="2">
    <source>
        <dbReference type="ARBA" id="ARBA00022705"/>
    </source>
</evidence>
<evidence type="ECO:0000259" key="18">
    <source>
        <dbReference type="SMART" id="SM00484"/>
    </source>
</evidence>
<keyword evidence="12 16" id="KW-0539">Nucleus</keyword>
<dbReference type="SUPFAM" id="SSF47807">
    <property type="entry name" value="5' to 3' exonuclease, C-terminal subdomain"/>
    <property type="match status" value="1"/>
</dbReference>
<dbReference type="GO" id="GO:0003677">
    <property type="term" value="F:DNA binding"/>
    <property type="evidence" value="ECO:0007669"/>
    <property type="project" value="UniProtKB-UniRule"/>
</dbReference>
<keyword evidence="3 16" id="KW-0540">Nuclease</keyword>
<reference evidence="20 21" key="1">
    <citation type="submission" date="2020-04" db="EMBL/GenBank/DDBJ databases">
        <title>Perkinsus olseni comparative genomics.</title>
        <authorList>
            <person name="Bogema D.R."/>
        </authorList>
    </citation>
    <scope>NUCLEOTIDE SEQUENCE [LARGE SCALE GENOMIC DNA]</scope>
    <source>
        <strain evidence="20 21">ATCC PRA-207</strain>
    </source>
</reference>
<comment type="cofactor">
    <cofactor evidence="16">
        <name>Mg(2+)</name>
        <dbReference type="ChEBI" id="CHEBI:18420"/>
    </cofactor>
    <text evidence="16">Binds 2 magnesium ions per subunit. They probably participate in the reaction catalyzed by the enzyme. May bind an additional third magnesium ion after substrate binding.</text>
</comment>
<keyword evidence="1 16" id="KW-0597">Phosphoprotein</keyword>
<dbReference type="Gene3D" id="1.10.150.20">
    <property type="entry name" value="5' to 3' exonuclease, C-terminal subdomain"/>
    <property type="match status" value="1"/>
</dbReference>
<comment type="function">
    <text evidence="13 16">Structure-specific nuclease with 5'-flap endonuclease and 5'-3' exonuclease activities involved in DNA replication and repair. During DNA replication, cleaves the 5'-overhanging flap structure that is generated by displacement synthesis when DNA polymerase encounters the 5'-end of a downstream Okazaki fragment. It enters the flap from the 5'-end and then tracks to cleave the flap base, leaving a nick for ligation. Also involved in the long patch base excision repair (LP-BER) pathway, by cleaving within the apurinic/apyrimidinic (AP) site-terminated flap. Acts as a genome stabilization factor that prevents flaps from equilibrating into structures that lead to duplications and deletions. Also possesses 5'-3' exonuclease activity on nicked or gapped double-stranded DNA, and exhibits RNase H activity. Also involved in replication and repair of rDNA and in repairing mitochondrial DNA.</text>
</comment>
<dbReference type="InterPro" id="IPR019974">
    <property type="entry name" value="XPG_CS"/>
</dbReference>
<dbReference type="PRINTS" id="PR00853">
    <property type="entry name" value="XPGRADSUPER"/>
</dbReference>
<dbReference type="SMART" id="SM00484">
    <property type="entry name" value="XPGI"/>
    <property type="match status" value="1"/>
</dbReference>
<dbReference type="FunFam" id="3.40.50.1010:FF:000016">
    <property type="entry name" value="Flap endonuclease 1"/>
    <property type="match status" value="1"/>
</dbReference>
<evidence type="ECO:0000313" key="20">
    <source>
        <dbReference type="EMBL" id="KAF4685820.1"/>
    </source>
</evidence>
<dbReference type="HAMAP" id="MF_00614">
    <property type="entry name" value="Fen"/>
    <property type="match status" value="1"/>
</dbReference>
<protein>
    <recommendedName>
        <fullName evidence="16">Flap endonuclease 1</fullName>
        <shortName evidence="16">FEN-1</shortName>
        <ecNumber evidence="16">3.1.-.-</ecNumber>
    </recommendedName>
    <alternativeName>
        <fullName evidence="16">Flap structure-specific endonuclease 1</fullName>
    </alternativeName>
</protein>
<feature type="domain" description="XPG N-terminal" evidence="19">
    <location>
        <begin position="1"/>
        <end position="77"/>
    </location>
</feature>
<feature type="domain" description="XPG-I" evidence="18">
    <location>
        <begin position="116"/>
        <end position="197"/>
    </location>
</feature>
<evidence type="ECO:0000256" key="13">
    <source>
        <dbReference type="ARBA" id="ARBA00029382"/>
    </source>
</evidence>
<dbReference type="EC" id="3.1.-.-" evidence="16"/>
<evidence type="ECO:0000256" key="4">
    <source>
        <dbReference type="ARBA" id="ARBA00022723"/>
    </source>
</evidence>
<keyword evidence="2 16" id="KW-0235">DNA replication</keyword>
<dbReference type="PANTHER" id="PTHR11081">
    <property type="entry name" value="FLAP ENDONUCLEASE FAMILY MEMBER"/>
    <property type="match status" value="1"/>
</dbReference>
<dbReference type="Pfam" id="PF00752">
    <property type="entry name" value="XPG_N"/>
    <property type="match status" value="1"/>
</dbReference>
<evidence type="ECO:0000256" key="7">
    <source>
        <dbReference type="ARBA" id="ARBA00022801"/>
    </source>
</evidence>
<keyword evidence="9 16" id="KW-0460">Magnesium</keyword>
<dbReference type="FunFam" id="1.10.150.20:FF:000009">
    <property type="entry name" value="Flap endonuclease 1"/>
    <property type="match status" value="1"/>
</dbReference>
<evidence type="ECO:0000256" key="1">
    <source>
        <dbReference type="ARBA" id="ARBA00022553"/>
    </source>
</evidence>
<evidence type="ECO:0000256" key="14">
    <source>
        <dbReference type="ARBA" id="ARBA00034726"/>
    </source>
</evidence>
<dbReference type="PANTHER" id="PTHR11081:SF9">
    <property type="entry name" value="FLAP ENDONUCLEASE 1"/>
    <property type="match status" value="1"/>
</dbReference>
<evidence type="ECO:0000256" key="11">
    <source>
        <dbReference type="ARBA" id="ARBA00023204"/>
    </source>
</evidence>
<dbReference type="CDD" id="cd09907">
    <property type="entry name" value="H3TH_FEN1-Euk"/>
    <property type="match status" value="1"/>
</dbReference>
<keyword evidence="21" id="KW-1185">Reference proteome</keyword>
<evidence type="ECO:0000256" key="15">
    <source>
        <dbReference type="ARBA" id="ARBA00063178"/>
    </source>
</evidence>